<organism evidence="2 3">
    <name type="scientific">Olea europaea subsp. europaea</name>
    <dbReference type="NCBI Taxonomy" id="158383"/>
    <lineage>
        <taxon>Eukaryota</taxon>
        <taxon>Viridiplantae</taxon>
        <taxon>Streptophyta</taxon>
        <taxon>Embryophyta</taxon>
        <taxon>Tracheophyta</taxon>
        <taxon>Spermatophyta</taxon>
        <taxon>Magnoliopsida</taxon>
        <taxon>eudicotyledons</taxon>
        <taxon>Gunneridae</taxon>
        <taxon>Pentapetalae</taxon>
        <taxon>asterids</taxon>
        <taxon>lamiids</taxon>
        <taxon>Lamiales</taxon>
        <taxon>Oleaceae</taxon>
        <taxon>Oleeae</taxon>
        <taxon>Olea</taxon>
    </lineage>
</organism>
<evidence type="ECO:0000313" key="2">
    <source>
        <dbReference type="EMBL" id="CAA2993299.1"/>
    </source>
</evidence>
<keyword evidence="1" id="KW-0677">Repeat</keyword>
<dbReference type="Gene3D" id="1.25.40.10">
    <property type="entry name" value="Tetratricopeptide repeat domain"/>
    <property type="match status" value="1"/>
</dbReference>
<name>A0A8S0SKZ8_OLEEU</name>
<evidence type="ECO:0008006" key="4">
    <source>
        <dbReference type="Google" id="ProtNLM"/>
    </source>
</evidence>
<evidence type="ECO:0000256" key="1">
    <source>
        <dbReference type="ARBA" id="ARBA00022737"/>
    </source>
</evidence>
<sequence length="119" mass="12929">ALSSSAGIKELKIGQQIRTQGVKSGYQFVCFAVNSLILMYMKWDMSSAALSTFSGCITSGLLSLVSYNVATSGVVENEQTEKRLEIFKLISACCHCNDESKALGVFREMVMDTNVKAAQ</sequence>
<dbReference type="Pfam" id="PF01535">
    <property type="entry name" value="PPR"/>
    <property type="match status" value="1"/>
</dbReference>
<feature type="non-terminal residue" evidence="2">
    <location>
        <position position="1"/>
    </location>
</feature>
<dbReference type="Proteomes" id="UP000594638">
    <property type="component" value="Unassembled WGS sequence"/>
</dbReference>
<proteinExistence type="predicted"/>
<dbReference type="EMBL" id="CACTIH010005448">
    <property type="protein sequence ID" value="CAA2993299.1"/>
    <property type="molecule type" value="Genomic_DNA"/>
</dbReference>
<comment type="caution">
    <text evidence="2">The sequence shown here is derived from an EMBL/GenBank/DDBJ whole genome shotgun (WGS) entry which is preliminary data.</text>
</comment>
<dbReference type="InterPro" id="IPR011990">
    <property type="entry name" value="TPR-like_helical_dom_sf"/>
</dbReference>
<dbReference type="InterPro" id="IPR002885">
    <property type="entry name" value="PPR_rpt"/>
</dbReference>
<dbReference type="Gramene" id="OE9A067884T1">
    <property type="protein sequence ID" value="OE9A067884C1"/>
    <property type="gene ID" value="OE9A067884"/>
</dbReference>
<dbReference type="AlphaFoldDB" id="A0A8S0SKZ8"/>
<gene>
    <name evidence="2" type="ORF">OLEA9_A067884</name>
</gene>
<dbReference type="NCBIfam" id="TIGR00756">
    <property type="entry name" value="PPR"/>
    <property type="match status" value="1"/>
</dbReference>
<dbReference type="OrthoDB" id="185373at2759"/>
<keyword evidence="3" id="KW-1185">Reference proteome</keyword>
<reference evidence="2 3" key="1">
    <citation type="submission" date="2019-12" db="EMBL/GenBank/DDBJ databases">
        <authorList>
            <person name="Alioto T."/>
            <person name="Alioto T."/>
            <person name="Gomez Garrido J."/>
        </authorList>
    </citation>
    <scope>NUCLEOTIDE SEQUENCE [LARGE SCALE GENOMIC DNA]</scope>
</reference>
<evidence type="ECO:0000313" key="3">
    <source>
        <dbReference type="Proteomes" id="UP000594638"/>
    </source>
</evidence>
<protein>
    <recommendedName>
        <fullName evidence="4">Pentatricopeptide repeat-containing protein</fullName>
    </recommendedName>
</protein>
<accession>A0A8S0SKZ8</accession>